<dbReference type="NCBIfam" id="TIGR00165">
    <property type="entry name" value="S18"/>
    <property type="match status" value="1"/>
</dbReference>
<evidence type="ECO:0000256" key="6">
    <source>
        <dbReference type="SAM" id="MobiDB-lite"/>
    </source>
</evidence>
<dbReference type="InterPro" id="IPR036870">
    <property type="entry name" value="Ribosomal_bS18_sf"/>
</dbReference>
<dbReference type="PROSITE" id="PS50935">
    <property type="entry name" value="SSB"/>
    <property type="match status" value="1"/>
</dbReference>
<dbReference type="Pfam" id="PF01084">
    <property type="entry name" value="Ribosomal_S18"/>
    <property type="match status" value="1"/>
</dbReference>
<dbReference type="EMBL" id="CASHTH010003359">
    <property type="protein sequence ID" value="CAI8043820.1"/>
    <property type="molecule type" value="Genomic_DNA"/>
</dbReference>
<keyword evidence="8" id="KW-1185">Reference proteome</keyword>
<sequence>MGFNNTVTVVGNVTRDPELRFAQSGTAIAQFGVAWNRRRQDQEDEVSFFDVTCFGQFAENVAESVKKGARVVVYGTLQQRSWETDHGDRRSKVEILADDVAPSLRWATVEVTRNEYRGGGDNRSEGDRGGHRGDGGARSSGGARPAGLRHSSLDMAPRPRAAAQRPPRKTRDNSRRTKKKVSFLSTEGITYVDWKNEKLLRKFISDRAKIRARRVTGNNAQQQKLVADAIKLAREMALVPSRTG</sequence>
<dbReference type="InterPro" id="IPR000424">
    <property type="entry name" value="Primosome_PriB/ssb"/>
</dbReference>
<evidence type="ECO:0000256" key="3">
    <source>
        <dbReference type="ARBA" id="ARBA00023274"/>
    </source>
</evidence>
<dbReference type="Pfam" id="PF00436">
    <property type="entry name" value="SSB"/>
    <property type="match status" value="1"/>
</dbReference>
<feature type="compositionally biased region" description="Basic and acidic residues" evidence="6">
    <location>
        <begin position="115"/>
        <end position="135"/>
    </location>
</feature>
<feature type="region of interest" description="Disordered" evidence="6">
    <location>
        <begin position="115"/>
        <end position="181"/>
    </location>
</feature>
<name>A0AA35T8P3_GEOBA</name>
<dbReference type="GO" id="GO:0003735">
    <property type="term" value="F:structural constituent of ribosome"/>
    <property type="evidence" value="ECO:0007669"/>
    <property type="project" value="InterPro"/>
</dbReference>
<dbReference type="InterPro" id="IPR001648">
    <property type="entry name" value="Ribosomal_bS18"/>
</dbReference>
<keyword evidence="2 4" id="KW-0238">DNA-binding</keyword>
<proteinExistence type="inferred from homology"/>
<dbReference type="GO" id="GO:0003697">
    <property type="term" value="F:single-stranded DNA binding"/>
    <property type="evidence" value="ECO:0007669"/>
    <property type="project" value="InterPro"/>
</dbReference>
<keyword evidence="1 5" id="KW-0689">Ribosomal protein</keyword>
<dbReference type="PANTHER" id="PTHR10302">
    <property type="entry name" value="SINGLE-STRANDED DNA-BINDING PROTEIN"/>
    <property type="match status" value="1"/>
</dbReference>
<dbReference type="GO" id="GO:1990904">
    <property type="term" value="C:ribonucleoprotein complex"/>
    <property type="evidence" value="ECO:0007669"/>
    <property type="project" value="UniProtKB-KW"/>
</dbReference>
<dbReference type="CDD" id="cd04496">
    <property type="entry name" value="SSB_OBF"/>
    <property type="match status" value="1"/>
</dbReference>
<evidence type="ECO:0000256" key="5">
    <source>
        <dbReference type="RuleBase" id="RU003910"/>
    </source>
</evidence>
<dbReference type="AlphaFoldDB" id="A0AA35T8P3"/>
<dbReference type="PANTHER" id="PTHR10302:SF27">
    <property type="entry name" value="SINGLE-STRANDED DNA-BINDING PROTEIN"/>
    <property type="match status" value="1"/>
</dbReference>
<dbReference type="GO" id="GO:0009295">
    <property type="term" value="C:nucleoid"/>
    <property type="evidence" value="ECO:0007669"/>
    <property type="project" value="TreeGrafter"/>
</dbReference>
<keyword evidence="3 5" id="KW-0687">Ribonucleoprotein</keyword>
<dbReference type="SUPFAM" id="SSF46911">
    <property type="entry name" value="Ribosomal protein S18"/>
    <property type="match status" value="1"/>
</dbReference>
<dbReference type="GO" id="GO:0005840">
    <property type="term" value="C:ribosome"/>
    <property type="evidence" value="ECO:0007669"/>
    <property type="project" value="UniProtKB-KW"/>
</dbReference>
<feature type="compositionally biased region" description="Low complexity" evidence="6">
    <location>
        <begin position="156"/>
        <end position="165"/>
    </location>
</feature>
<organism evidence="7 8">
    <name type="scientific">Geodia barretti</name>
    <name type="common">Barrett's horny sponge</name>
    <dbReference type="NCBI Taxonomy" id="519541"/>
    <lineage>
        <taxon>Eukaryota</taxon>
        <taxon>Metazoa</taxon>
        <taxon>Porifera</taxon>
        <taxon>Demospongiae</taxon>
        <taxon>Heteroscleromorpha</taxon>
        <taxon>Tetractinellida</taxon>
        <taxon>Astrophorina</taxon>
        <taxon>Geodiidae</taxon>
        <taxon>Geodia</taxon>
    </lineage>
</organism>
<gene>
    <name evidence="7" type="ORF">GBAR_LOCUS24313</name>
</gene>
<protein>
    <submittedName>
        <fullName evidence="7">Single-stranded DNA-binding protein</fullName>
    </submittedName>
</protein>
<dbReference type="GO" id="GO:0006260">
    <property type="term" value="P:DNA replication"/>
    <property type="evidence" value="ECO:0007669"/>
    <property type="project" value="InterPro"/>
</dbReference>
<dbReference type="NCBIfam" id="TIGR00621">
    <property type="entry name" value="ssb"/>
    <property type="match status" value="1"/>
</dbReference>
<accession>A0AA35T8P3</accession>
<dbReference type="HAMAP" id="MF_00270">
    <property type="entry name" value="Ribosomal_bS18"/>
    <property type="match status" value="1"/>
</dbReference>
<reference evidence="7" key="1">
    <citation type="submission" date="2023-03" db="EMBL/GenBank/DDBJ databases">
        <authorList>
            <person name="Steffen K."/>
            <person name="Cardenas P."/>
        </authorList>
    </citation>
    <scope>NUCLEOTIDE SEQUENCE</scope>
</reference>
<dbReference type="PRINTS" id="PR00974">
    <property type="entry name" value="RIBOSOMALS18"/>
</dbReference>
<dbReference type="InterPro" id="IPR012340">
    <property type="entry name" value="NA-bd_OB-fold"/>
</dbReference>
<comment type="caution">
    <text evidence="7">The sequence shown here is derived from an EMBL/GenBank/DDBJ whole genome shotgun (WGS) entry which is preliminary data.</text>
</comment>
<evidence type="ECO:0000256" key="1">
    <source>
        <dbReference type="ARBA" id="ARBA00022980"/>
    </source>
</evidence>
<comment type="similarity">
    <text evidence="5">Belongs to the bacterial ribosomal protein bS18 family.</text>
</comment>
<dbReference type="Gene3D" id="2.40.50.140">
    <property type="entry name" value="Nucleic acid-binding proteins"/>
    <property type="match status" value="1"/>
</dbReference>
<dbReference type="Gene3D" id="4.10.640.10">
    <property type="entry name" value="Ribosomal protein S18"/>
    <property type="match status" value="1"/>
</dbReference>
<evidence type="ECO:0000313" key="7">
    <source>
        <dbReference type="EMBL" id="CAI8043820.1"/>
    </source>
</evidence>
<dbReference type="SUPFAM" id="SSF50249">
    <property type="entry name" value="Nucleic acid-binding proteins"/>
    <property type="match status" value="1"/>
</dbReference>
<feature type="compositionally biased region" description="Low complexity" evidence="6">
    <location>
        <begin position="140"/>
        <end position="149"/>
    </location>
</feature>
<dbReference type="InterPro" id="IPR011344">
    <property type="entry name" value="ssDNA-bd"/>
</dbReference>
<evidence type="ECO:0000256" key="2">
    <source>
        <dbReference type="ARBA" id="ARBA00023125"/>
    </source>
</evidence>
<evidence type="ECO:0000256" key="4">
    <source>
        <dbReference type="PROSITE-ProRule" id="PRU00252"/>
    </source>
</evidence>
<dbReference type="GO" id="GO:0006412">
    <property type="term" value="P:translation"/>
    <property type="evidence" value="ECO:0007669"/>
    <property type="project" value="InterPro"/>
</dbReference>
<dbReference type="Proteomes" id="UP001174909">
    <property type="component" value="Unassembled WGS sequence"/>
</dbReference>
<dbReference type="HAMAP" id="MF_00984">
    <property type="entry name" value="SSB"/>
    <property type="match status" value="1"/>
</dbReference>
<evidence type="ECO:0000313" key="8">
    <source>
        <dbReference type="Proteomes" id="UP001174909"/>
    </source>
</evidence>